<dbReference type="Gene3D" id="3.50.50.60">
    <property type="entry name" value="FAD/NAD(P)-binding domain"/>
    <property type="match status" value="2"/>
</dbReference>
<evidence type="ECO:0000256" key="1">
    <source>
        <dbReference type="ARBA" id="ARBA00009183"/>
    </source>
</evidence>
<dbReference type="InParanoid" id="D5G4H8"/>
<reference evidence="6 7" key="1">
    <citation type="journal article" date="2010" name="Nature">
        <title>Perigord black truffle genome uncovers evolutionary origins and mechanisms of symbiosis.</title>
        <authorList>
            <person name="Martin F."/>
            <person name="Kohler A."/>
            <person name="Murat C."/>
            <person name="Balestrini R."/>
            <person name="Coutinho P.M."/>
            <person name="Jaillon O."/>
            <person name="Montanini B."/>
            <person name="Morin E."/>
            <person name="Noel B."/>
            <person name="Percudani R."/>
            <person name="Porcel B."/>
            <person name="Rubini A."/>
            <person name="Amicucci A."/>
            <person name="Amselem J."/>
            <person name="Anthouard V."/>
            <person name="Arcioni S."/>
            <person name="Artiguenave F."/>
            <person name="Aury J.M."/>
            <person name="Ballario P."/>
            <person name="Bolchi A."/>
            <person name="Brenna A."/>
            <person name="Brun A."/>
            <person name="Buee M."/>
            <person name="Cantarel B."/>
            <person name="Chevalier G."/>
            <person name="Couloux A."/>
            <person name="Da Silva C."/>
            <person name="Denoeud F."/>
            <person name="Duplessis S."/>
            <person name="Ghignone S."/>
            <person name="Hilselberger B."/>
            <person name="Iotti M."/>
            <person name="Marcais B."/>
            <person name="Mello A."/>
            <person name="Miranda M."/>
            <person name="Pacioni G."/>
            <person name="Quesneville H."/>
            <person name="Riccioni C."/>
            <person name="Ruotolo R."/>
            <person name="Splivallo R."/>
            <person name="Stocchi V."/>
            <person name="Tisserant E."/>
            <person name="Viscomi A.R."/>
            <person name="Zambonelli A."/>
            <person name="Zampieri E."/>
            <person name="Henrissat B."/>
            <person name="Lebrun M.H."/>
            <person name="Paolocci F."/>
            <person name="Bonfante P."/>
            <person name="Ottonello S."/>
            <person name="Wincker P."/>
        </authorList>
    </citation>
    <scope>NUCLEOTIDE SEQUENCE [LARGE SCALE GENOMIC DNA]</scope>
    <source>
        <strain evidence="6 7">Mel28</strain>
    </source>
</reference>
<gene>
    <name evidence="6" type="ORF">GSTUM_00004112001</name>
</gene>
<dbReference type="GO" id="GO:0050661">
    <property type="term" value="F:NADP binding"/>
    <property type="evidence" value="ECO:0007669"/>
    <property type="project" value="InterPro"/>
</dbReference>
<dbReference type="PRINTS" id="PR00419">
    <property type="entry name" value="ADXRDTASE"/>
</dbReference>
<dbReference type="GO" id="GO:0050660">
    <property type="term" value="F:flavin adenine dinucleotide binding"/>
    <property type="evidence" value="ECO:0007669"/>
    <property type="project" value="InterPro"/>
</dbReference>
<comment type="similarity">
    <text evidence="1">Belongs to the FMO family.</text>
</comment>
<dbReference type="InterPro" id="IPR045632">
    <property type="entry name" value="DUF6314"/>
</dbReference>
<dbReference type="Pfam" id="PF00743">
    <property type="entry name" value="FMO-like"/>
    <property type="match status" value="1"/>
</dbReference>
<keyword evidence="4" id="KW-0560">Oxidoreductase</keyword>
<dbReference type="Proteomes" id="UP000006911">
    <property type="component" value="Unassembled WGS sequence"/>
</dbReference>
<dbReference type="GO" id="GO:0004499">
    <property type="term" value="F:N,N-dimethylaniline monooxygenase activity"/>
    <property type="evidence" value="ECO:0007669"/>
    <property type="project" value="InterPro"/>
</dbReference>
<dbReference type="HOGENOM" id="CLU_023116_0_0_1"/>
<dbReference type="PANTHER" id="PTHR23023">
    <property type="entry name" value="DIMETHYLANILINE MONOOXYGENASE"/>
    <property type="match status" value="1"/>
</dbReference>
<dbReference type="InterPro" id="IPR020946">
    <property type="entry name" value="Flavin_mOase-like"/>
</dbReference>
<dbReference type="Pfam" id="PF19834">
    <property type="entry name" value="DUF6314"/>
    <property type="match status" value="1"/>
</dbReference>
<keyword evidence="3" id="KW-0274">FAD</keyword>
<accession>D5G4H8</accession>
<feature type="domain" description="DUF6314" evidence="5">
    <location>
        <begin position="626"/>
        <end position="760"/>
    </location>
</feature>
<evidence type="ECO:0000259" key="5">
    <source>
        <dbReference type="Pfam" id="PF19834"/>
    </source>
</evidence>
<dbReference type="eggNOG" id="KOG1399">
    <property type="taxonomic scope" value="Eukaryota"/>
</dbReference>
<name>D5G4H8_TUBMM</name>
<dbReference type="EMBL" id="FN429987">
    <property type="protein sequence ID" value="CAZ79421.1"/>
    <property type="molecule type" value="Genomic_DNA"/>
</dbReference>
<dbReference type="AlphaFoldDB" id="D5G4H8"/>
<sequence>MKRKTAAVIGAGPSGLTTAKSLLANEIHPVIFERRTAVGGLWSRAAGSVTLNPGMRTNLSRYSCVFPELAYKPGISMLPTAKEVGEYLEEFRRRYIPDECLRLGCAVVEIGRVEGGGWSVGWKEVGDDGGEEGKEEFDFLVVCSGFFSMPYVPPIPMEGFTGSVLHSVEYSWPHRELSGKRKIVVVGGSMSGAEVAADLALRISSLPEEERAGVELVHLFSRSFWIIPRFLPIAHKEDPSAPHFVPDDLILYDVNLPRKSPMPVDQTQEEKNILMNTFISSRVGGRQEDIHPNLHITDDLMRHTPWVTISDSYLEFVRSGSIKPVIGRLESADGSTLHTTTGKITGVDTIVLGTGFYPSASLQSFLPEDLFCDLTSKDPDITEDLNFLPLLLYRQSLHPSFRNTGGFVGMYKGAFFGTMELQGRWMAGLLSGKLPWPSTKEMELGISESRATRTSRIVARAPEARIQWSVGDYPASVDELRRTIGLPILPETSEAYPNAMIPAHFSPGHEEAEKTLRELAELLAERKGEDEAKGGTLSRAIFKALHGKWNLRRKIVSRHPGFSSGTFEGVAEFLPRPPSFSCTPPPPVGNGDTMCKANEREEPPACANTTITPSIPPPPVQSGEVQEYLYTETGTFTTIPTPAMPTPLAIQTRRSYIYRHHPAHNAITVWFAKPEDSSRVDYFFHHVEISGRANDGKGGWVGGGKHLCRADWYWPRYRFRFNGGGDSGGGAGDGGLRGFEIGYEVKGPKKEYDSDGVYERAERIVGSGSRGGLSE</sequence>
<evidence type="ECO:0000256" key="4">
    <source>
        <dbReference type="ARBA" id="ARBA00023002"/>
    </source>
</evidence>
<dbReference type="OMA" id="GQFPMGD"/>
<dbReference type="KEGG" id="tml:GSTUM_00004112001"/>
<evidence type="ECO:0000313" key="7">
    <source>
        <dbReference type="Proteomes" id="UP000006911"/>
    </source>
</evidence>
<dbReference type="RefSeq" id="XP_002842501.1">
    <property type="nucleotide sequence ID" value="XM_002842455.1"/>
</dbReference>
<keyword evidence="7" id="KW-1185">Reference proteome</keyword>
<organism evidence="6 7">
    <name type="scientific">Tuber melanosporum (strain Mel28)</name>
    <name type="common">Perigord black truffle</name>
    <dbReference type="NCBI Taxonomy" id="656061"/>
    <lineage>
        <taxon>Eukaryota</taxon>
        <taxon>Fungi</taxon>
        <taxon>Dikarya</taxon>
        <taxon>Ascomycota</taxon>
        <taxon>Pezizomycotina</taxon>
        <taxon>Pezizomycetes</taxon>
        <taxon>Pezizales</taxon>
        <taxon>Tuberaceae</taxon>
        <taxon>Tuber</taxon>
    </lineage>
</organism>
<dbReference type="InterPro" id="IPR036188">
    <property type="entry name" value="FAD/NAD-bd_sf"/>
</dbReference>
<dbReference type="InterPro" id="IPR050346">
    <property type="entry name" value="FMO-like"/>
</dbReference>
<evidence type="ECO:0000256" key="3">
    <source>
        <dbReference type="ARBA" id="ARBA00022827"/>
    </source>
</evidence>
<proteinExistence type="inferred from homology"/>
<dbReference type="SUPFAM" id="SSF51905">
    <property type="entry name" value="FAD/NAD(P)-binding domain"/>
    <property type="match status" value="2"/>
</dbReference>
<protein>
    <submittedName>
        <fullName evidence="6">(Perigord truffle) hypothetical protein</fullName>
    </submittedName>
</protein>
<evidence type="ECO:0000256" key="2">
    <source>
        <dbReference type="ARBA" id="ARBA00022630"/>
    </source>
</evidence>
<dbReference type="GeneID" id="9184050"/>
<keyword evidence="2" id="KW-0285">Flavoprotein</keyword>
<evidence type="ECO:0000313" key="6">
    <source>
        <dbReference type="EMBL" id="CAZ79421.1"/>
    </source>
</evidence>